<keyword evidence="2" id="KW-1185">Reference proteome</keyword>
<accession>A0A1G8Q723</accession>
<dbReference type="RefSeq" id="WP_093152199.1">
    <property type="nucleotide sequence ID" value="NZ_FNEK01000010.1"/>
</dbReference>
<dbReference type="PIRSF" id="PIRSF028991">
    <property type="entry name" value="Glycl_rad_HI0521_prd"/>
    <property type="match status" value="1"/>
</dbReference>
<dbReference type="Proteomes" id="UP000199382">
    <property type="component" value="Unassembled WGS sequence"/>
</dbReference>
<sequence length="511" mass="56464">MPENLERLQAIVTDPTLSPAQKARFLSLEAENMLPYPETDAETAQALADGILCDLAEGHAPYKPRYVLPDLSVLLTKGSEYLELDAPETLDEAINCLMIAFHHVPSVTAMPVFIGHIDQLLLPYCDGVGETELIGKIRLLWRYIDRVLPDAFLHANIGPQDNRVARAVLQVDRELQQVAPNLTLLYDPELTGEDLLRLATDNIVACSKPHIANHPLHAAAFDERGYGIVSCYNALPAAGGAGTLVRLNLHEVARRARGIDDFLKRALPHFMDLQFRLIQARMDYLFEQSGFFENFIVREGWIDRDRFTAMFGVYGMAEAVDHLMGLDNSTARYGQDAEANALGYRISEAMAARVEATPVRHAWRARALLHAQAGISTDLDATPGVRISYGNEPDPVSHVKALAPHHAFYPAGISEILTIDESVKANPQALYRLCKGALSSGFREFTANVAGNDLVRVTGYMIRLSDVEKYRREEGSRINTTGLGAEAAKLTGILNRKPRVIAHEYAQGYGQ</sequence>
<dbReference type="AlphaFoldDB" id="A0A1G8Q723"/>
<evidence type="ECO:0000313" key="1">
    <source>
        <dbReference type="EMBL" id="SDJ00418.1"/>
    </source>
</evidence>
<gene>
    <name evidence="1" type="ORF">SAMN04488026_101054</name>
</gene>
<proteinExistence type="predicted"/>
<dbReference type="InterPro" id="IPR016905">
    <property type="entry name" value="Glycyl_radical_YjjI-like"/>
</dbReference>
<dbReference type="SUPFAM" id="SSF51998">
    <property type="entry name" value="PFL-like glycyl radical enzymes"/>
    <property type="match status" value="1"/>
</dbReference>
<dbReference type="NCBIfam" id="TIGR04040">
    <property type="entry name" value="glycyl_YjjI"/>
    <property type="match status" value="1"/>
</dbReference>
<dbReference type="EMBL" id="FNEK01000010">
    <property type="protein sequence ID" value="SDJ00418.1"/>
    <property type="molecule type" value="Genomic_DNA"/>
</dbReference>
<evidence type="ECO:0000313" key="2">
    <source>
        <dbReference type="Proteomes" id="UP000199382"/>
    </source>
</evidence>
<dbReference type="Pfam" id="PF11230">
    <property type="entry name" value="YjjI-like"/>
    <property type="match status" value="1"/>
</dbReference>
<dbReference type="STRING" id="571298.SAMN04488026_101054"/>
<name>A0A1G8Q723_9RHOB</name>
<dbReference type="OrthoDB" id="6189458at2"/>
<organism evidence="1 2">
    <name type="scientific">Aliiruegeria lutimaris</name>
    <dbReference type="NCBI Taxonomy" id="571298"/>
    <lineage>
        <taxon>Bacteria</taxon>
        <taxon>Pseudomonadati</taxon>
        <taxon>Pseudomonadota</taxon>
        <taxon>Alphaproteobacteria</taxon>
        <taxon>Rhodobacterales</taxon>
        <taxon>Roseobacteraceae</taxon>
        <taxon>Aliiruegeria</taxon>
    </lineage>
</organism>
<protein>
    <submittedName>
        <fullName evidence="1">Glycine radical enzyme, YjjI family</fullName>
    </submittedName>
</protein>
<reference evidence="1 2" key="1">
    <citation type="submission" date="2016-10" db="EMBL/GenBank/DDBJ databases">
        <authorList>
            <person name="de Groot N.N."/>
        </authorList>
    </citation>
    <scope>NUCLEOTIDE SEQUENCE [LARGE SCALE GENOMIC DNA]</scope>
    <source>
        <strain evidence="1 2">DSM 25294</strain>
    </source>
</reference>